<feature type="compositionally biased region" description="Low complexity" evidence="5">
    <location>
        <begin position="1032"/>
        <end position="1103"/>
    </location>
</feature>
<feature type="compositionally biased region" description="Polar residues" evidence="5">
    <location>
        <begin position="524"/>
        <end position="558"/>
    </location>
</feature>
<gene>
    <name evidence="10" type="primary">LOC101894833</name>
</gene>
<dbReference type="SMART" id="SM00181">
    <property type="entry name" value="EGF"/>
    <property type="match status" value="7"/>
</dbReference>
<evidence type="ECO:0000313" key="9">
    <source>
        <dbReference type="Proteomes" id="UP001652621"/>
    </source>
</evidence>
<evidence type="ECO:0000259" key="8">
    <source>
        <dbReference type="PROSITE" id="PS50026"/>
    </source>
</evidence>
<evidence type="ECO:0000256" key="4">
    <source>
        <dbReference type="PROSITE-ProRule" id="PRU00076"/>
    </source>
</evidence>
<feature type="region of interest" description="Disordered" evidence="5">
    <location>
        <begin position="104"/>
        <end position="150"/>
    </location>
</feature>
<feature type="region of interest" description="Disordered" evidence="5">
    <location>
        <begin position="36"/>
        <end position="91"/>
    </location>
</feature>
<keyword evidence="2" id="KW-0677">Repeat</keyword>
<feature type="domain" description="EGF-like" evidence="8">
    <location>
        <begin position="1448"/>
        <end position="1483"/>
    </location>
</feature>
<keyword evidence="1 4" id="KW-0245">EGF-like domain</keyword>
<dbReference type="PROSITE" id="PS00010">
    <property type="entry name" value="ASX_HYDROXYL"/>
    <property type="match status" value="3"/>
</dbReference>
<dbReference type="InterPro" id="IPR000742">
    <property type="entry name" value="EGF"/>
</dbReference>
<keyword evidence="6" id="KW-1133">Transmembrane helix</keyword>
<feature type="compositionally biased region" description="Basic and acidic residues" evidence="5">
    <location>
        <begin position="485"/>
        <end position="494"/>
    </location>
</feature>
<dbReference type="PROSITE" id="PS50026">
    <property type="entry name" value="EGF_3"/>
    <property type="match status" value="7"/>
</dbReference>
<feature type="disulfide bond" evidence="4">
    <location>
        <begin position="1452"/>
        <end position="1462"/>
    </location>
</feature>
<dbReference type="InterPro" id="IPR009030">
    <property type="entry name" value="Growth_fac_rcpt_cys_sf"/>
</dbReference>
<feature type="compositionally biased region" description="Polar residues" evidence="5">
    <location>
        <begin position="446"/>
        <end position="473"/>
    </location>
</feature>
<dbReference type="InterPro" id="IPR001881">
    <property type="entry name" value="EGF-like_Ca-bd_dom"/>
</dbReference>
<dbReference type="Proteomes" id="UP001652621">
    <property type="component" value="Unplaced"/>
</dbReference>
<evidence type="ECO:0000256" key="6">
    <source>
        <dbReference type="SAM" id="Phobius"/>
    </source>
</evidence>
<evidence type="ECO:0000256" key="3">
    <source>
        <dbReference type="ARBA" id="ARBA00023157"/>
    </source>
</evidence>
<keyword evidence="3 4" id="KW-1015">Disulfide bond</keyword>
<reference evidence="10" key="1">
    <citation type="submission" date="2025-08" db="UniProtKB">
        <authorList>
            <consortium name="RefSeq"/>
        </authorList>
    </citation>
    <scope>IDENTIFICATION</scope>
    <source>
        <strain evidence="10">Aabys</strain>
        <tissue evidence="10">Whole body</tissue>
    </source>
</reference>
<proteinExistence type="predicted"/>
<feature type="domain" description="EGF-like" evidence="8">
    <location>
        <begin position="1410"/>
        <end position="1446"/>
    </location>
</feature>
<feature type="compositionally biased region" description="Low complexity" evidence="5">
    <location>
        <begin position="204"/>
        <end position="221"/>
    </location>
</feature>
<feature type="region of interest" description="Disordered" evidence="5">
    <location>
        <begin position="1742"/>
        <end position="1771"/>
    </location>
</feature>
<feature type="compositionally biased region" description="Polar residues" evidence="5">
    <location>
        <begin position="699"/>
        <end position="716"/>
    </location>
</feature>
<dbReference type="Pfam" id="PF00008">
    <property type="entry name" value="EGF"/>
    <property type="match status" value="5"/>
</dbReference>
<feature type="disulfide bond" evidence="4">
    <location>
        <begin position="1549"/>
        <end position="1558"/>
    </location>
</feature>
<feature type="domain" description="EGF-like" evidence="8">
    <location>
        <begin position="1523"/>
        <end position="1559"/>
    </location>
</feature>
<dbReference type="PROSITE" id="PS01187">
    <property type="entry name" value="EGF_CA"/>
    <property type="match status" value="1"/>
</dbReference>
<feature type="compositionally biased region" description="Polar residues" evidence="5">
    <location>
        <begin position="107"/>
        <end position="116"/>
    </location>
</feature>
<dbReference type="InterPro" id="IPR051022">
    <property type="entry name" value="Notch_Cell-Fate_Det"/>
</dbReference>
<dbReference type="InterPro" id="IPR018097">
    <property type="entry name" value="EGF_Ca-bd_CS"/>
</dbReference>
<feature type="region of interest" description="Disordered" evidence="5">
    <location>
        <begin position="326"/>
        <end position="402"/>
    </location>
</feature>
<evidence type="ECO:0000256" key="5">
    <source>
        <dbReference type="SAM" id="MobiDB-lite"/>
    </source>
</evidence>
<dbReference type="PROSITE" id="PS01186">
    <property type="entry name" value="EGF_2"/>
    <property type="match status" value="6"/>
</dbReference>
<feature type="region of interest" description="Disordered" evidence="5">
    <location>
        <begin position="729"/>
        <end position="748"/>
    </location>
</feature>
<dbReference type="PANTHER" id="PTHR24049">
    <property type="entry name" value="CRUMBS FAMILY MEMBER"/>
    <property type="match status" value="1"/>
</dbReference>
<dbReference type="SUPFAM" id="SSF57196">
    <property type="entry name" value="EGF/Laminin"/>
    <property type="match status" value="3"/>
</dbReference>
<feature type="compositionally biased region" description="Polar residues" evidence="5">
    <location>
        <begin position="123"/>
        <end position="138"/>
    </location>
</feature>
<keyword evidence="6" id="KW-0812">Transmembrane</keyword>
<feature type="compositionally biased region" description="Low complexity" evidence="5">
    <location>
        <begin position="52"/>
        <end position="67"/>
    </location>
</feature>
<sequence length="1802" mass="197419">MRGNIKMSRNWMALMVIGLLASQMTVALNIATTTTRTPTPVASQIPEDGNGAATATPSLTRSSSTSSLNDNGKADDLHFTPSTAGTLSSHESVVIEAKQDVARRTTEASIPSTPLQSALAETHTPTLASSNAPATTILNEGEQSRTTTTTTTIKTLRKVTTMAGPPENAQRKEDTNKASLEGAVALADVDVEKGQQQITTMTEQQTIIKQKQPEEQQQQHYQPHEEQQKQQTLTTEVSMLKETEVQQQVNGNAQTTTANVHNNVITLKATATDNNGVGEDEKVMEEKLEVDNKFPTTTTNLPFTTIAGVGGEEDEMADKTEIVNDSQQFKADTSSSSSGNIPPSSLKPQEENLNLDEYSRSGGNLRDLNKDEGSTPPLPYLSSVAENQKSLETSREAQHSLDGLKPLFEEARNLRSVEIPESLKIAKQQQFSLGNLKQETPEARNSKFSSPSNSEKPGSLETSNEQRLSSPEVSYSKVAVISSSEKQDSLKTSRENQPSLIQESSLPRPSLSSPLSSTDRLDYTKSSIEPEQELSPNNLKPQNPETSNPKSIPTTSENQESLKIFEGQQLSLDDFKPLIQEANNKLLAERTIFTPKNVIEEQEWKQNLMPNEVEDYDHPEKHNGELKKFHQAPYEHNINWSPYLHPATPVAVDFTGKVLQEEDGVITEIEEKFRLKEFATDINDKKDMEEFTTMEAGEQSATATTTSKPSQETPVPSTHKPYATLLVNHEKSPPNTHRSQDLAAGAPHNMRIMRPVEFIERRVKKSFDFPMHRIASDADHAMQHFDFANTKFSSNLNEPKQHLNPPIAGAQETPSTGGGGAAVSLGAGPNQGHDMNAMHVPRQQPEFSTTKFYNSKELYNEMLQHKNKQQQQQQQLHTEPDSLNMLKEEDIAPGARAGSSLTLNSFAVLHSPKIAKLEEIHEQPQKSLAIKRVTVQQSARPHNKDEMGEASSTPKINVELLTATTTAASASTTTTTTKKFHKELKKAKLLIKTMLPSSSSNNNNNNNEDATQKTETSKSSTATPEDHSPGKTKPTTTWSSAAATTTTTAILTTNPTTLTSSRPQESRSNNLTSSLSSATSSSTSTPAEQSSSDPASSSPSVLVPSYIYPPPTWRPTASHSTNPTKSAMKPIVRPRILSRLQEKINSLECEIPNVPQDSHLWRGNETHELLLPIMICKPFWTPTSWFAYNRWVLRSNSQNCSSSSSSNTPENCKTDKDCTAMMVSWEGEAEIQSGDILIVEINDALLNPKEVNLTTSAHNTQVYQVTRSGHEHCDVTEGILLDITPLIVDGRKLVTLYDKDLTEGVNLLIVVSELWGSQCVRLKVTTKTENCGEGADCSGKGVCFSDSDMEEYECQCCSGFAGPHCEEIDACTPSPCTNNGICVDLSQGHEGNSYQCLCPYGYTGKNCQYELDPCNPAECMNGGSCVGNSTHFRCECAPGFTGPLCQHILNECESSPCIHGICVDQEDGFRCFCQPGFAGELCNFEYNECESNPCQNGGECIDHIGSYECRCSKGYTGTRCHIKVDFCASKPCPEGRRCIDHGNDYSCECLGGRNGPDCNEMLRTQCNVNPCTHGGTCWSSGDSFYCACRPGYTGTMCEDEFVVETVVSSSEFMVDDTSARNFNDKSFGSSVVLKSPIELHNAYTAAIVLALVIFFVALYLTICHCKVNQTYRKFSTRTYGFLPILGFRWRTKQATSKISRHWLSGKGLGGGGATGANAMRVATNSTLSAPLQRNSVGHLPTANASATAAAGSSSSAGQQQRHHHVGQLNERPFQRHLAMNLENDMYYTVDFSENSQHSPLIQ</sequence>
<organism evidence="9 10">
    <name type="scientific">Musca domestica</name>
    <name type="common">House fly</name>
    <dbReference type="NCBI Taxonomy" id="7370"/>
    <lineage>
        <taxon>Eukaryota</taxon>
        <taxon>Metazoa</taxon>
        <taxon>Ecdysozoa</taxon>
        <taxon>Arthropoda</taxon>
        <taxon>Hexapoda</taxon>
        <taxon>Insecta</taxon>
        <taxon>Pterygota</taxon>
        <taxon>Neoptera</taxon>
        <taxon>Endopterygota</taxon>
        <taxon>Diptera</taxon>
        <taxon>Brachycera</taxon>
        <taxon>Muscomorpha</taxon>
        <taxon>Muscoidea</taxon>
        <taxon>Muscidae</taxon>
        <taxon>Musca</taxon>
    </lineage>
</organism>
<dbReference type="PROSITE" id="PS00022">
    <property type="entry name" value="EGF_1"/>
    <property type="match status" value="7"/>
</dbReference>
<feature type="compositionally biased region" description="Low complexity" evidence="5">
    <location>
        <begin position="997"/>
        <end position="1007"/>
    </location>
</feature>
<feature type="region of interest" description="Disordered" evidence="5">
    <location>
        <begin position="204"/>
        <end position="230"/>
    </location>
</feature>
<dbReference type="SUPFAM" id="SSF57184">
    <property type="entry name" value="Growth factor receptor domain"/>
    <property type="match status" value="1"/>
</dbReference>
<evidence type="ECO:0000313" key="10">
    <source>
        <dbReference type="RefSeq" id="XP_058980532.1"/>
    </source>
</evidence>
<feature type="region of interest" description="Disordered" evidence="5">
    <location>
        <begin position="695"/>
        <end position="719"/>
    </location>
</feature>
<dbReference type="CDD" id="cd00054">
    <property type="entry name" value="EGF_CA"/>
    <property type="match status" value="6"/>
</dbReference>
<feature type="compositionally biased region" description="Low complexity" evidence="5">
    <location>
        <begin position="1742"/>
        <end position="1757"/>
    </location>
</feature>
<feature type="transmembrane region" description="Helical" evidence="6">
    <location>
        <begin position="1642"/>
        <end position="1662"/>
    </location>
</feature>
<feature type="compositionally biased region" description="Polar residues" evidence="5">
    <location>
        <begin position="80"/>
        <end position="91"/>
    </location>
</feature>
<feature type="disulfide bond" evidence="4">
    <location>
        <begin position="1511"/>
        <end position="1520"/>
    </location>
</feature>
<name>A0ABM3V425_MUSDO</name>
<dbReference type="SMART" id="SM00179">
    <property type="entry name" value="EGF_CA"/>
    <property type="match status" value="6"/>
</dbReference>
<feature type="domain" description="EGF-like" evidence="8">
    <location>
        <begin position="1367"/>
        <end position="1408"/>
    </location>
</feature>
<accession>A0ABM3V425</accession>
<feature type="disulfide bond" evidence="4">
    <location>
        <begin position="1337"/>
        <end position="1354"/>
    </location>
</feature>
<feature type="compositionally biased region" description="Low complexity" evidence="5">
    <location>
        <begin position="504"/>
        <end position="517"/>
    </location>
</feature>
<keyword evidence="6" id="KW-0472">Membrane</keyword>
<dbReference type="RefSeq" id="XP_058980532.1">
    <property type="nucleotide sequence ID" value="XM_059124549.1"/>
</dbReference>
<feature type="region of interest" description="Disordered" evidence="5">
    <location>
        <begin position="430"/>
        <end position="558"/>
    </location>
</feature>
<feature type="signal peptide" evidence="7">
    <location>
        <begin position="1"/>
        <end position="27"/>
    </location>
</feature>
<feature type="region of interest" description="Disordered" evidence="5">
    <location>
        <begin position="928"/>
        <end position="955"/>
    </location>
</feature>
<keyword evidence="7" id="KW-0732">Signal</keyword>
<feature type="disulfide bond" evidence="4">
    <location>
        <begin position="1436"/>
        <end position="1445"/>
    </location>
</feature>
<feature type="domain" description="EGF-like" evidence="8">
    <location>
        <begin position="1562"/>
        <end position="1598"/>
    </location>
</feature>
<feature type="disulfide bond" evidence="4">
    <location>
        <begin position="1356"/>
        <end position="1365"/>
    </location>
</feature>
<feature type="compositionally biased region" description="Low complexity" evidence="5">
    <location>
        <begin position="334"/>
        <end position="344"/>
    </location>
</feature>
<dbReference type="GeneID" id="101894833"/>
<evidence type="ECO:0000256" key="7">
    <source>
        <dbReference type="SAM" id="SignalP"/>
    </source>
</evidence>
<protein>
    <submittedName>
        <fullName evidence="10">Mucin-4-like isoform X1</fullName>
    </submittedName>
</protein>
<feature type="disulfide bond" evidence="4">
    <location>
        <begin position="1398"/>
        <end position="1407"/>
    </location>
</feature>
<feature type="region of interest" description="Disordered" evidence="5">
    <location>
        <begin position="994"/>
        <end position="1103"/>
    </location>
</feature>
<feature type="disulfide bond" evidence="4">
    <location>
        <begin position="1473"/>
        <end position="1482"/>
    </location>
</feature>
<comment type="caution">
    <text evidence="4">Lacks conserved residue(s) required for the propagation of feature annotation.</text>
</comment>
<feature type="disulfide bond" evidence="4">
    <location>
        <begin position="1588"/>
        <end position="1597"/>
    </location>
</feature>
<feature type="chain" id="PRO_5046375042" evidence="7">
    <location>
        <begin position="28"/>
        <end position="1802"/>
    </location>
</feature>
<evidence type="ECO:0000256" key="1">
    <source>
        <dbReference type="ARBA" id="ARBA00022536"/>
    </source>
</evidence>
<evidence type="ECO:0000256" key="2">
    <source>
        <dbReference type="ARBA" id="ARBA00022737"/>
    </source>
</evidence>
<dbReference type="InterPro" id="IPR000152">
    <property type="entry name" value="EGF-type_Asp/Asn_hydroxyl_site"/>
</dbReference>
<keyword evidence="9" id="KW-1185">Reference proteome</keyword>
<dbReference type="Gene3D" id="2.10.25.10">
    <property type="entry name" value="Laminin"/>
    <property type="match status" value="6"/>
</dbReference>
<feature type="domain" description="EGF-like" evidence="8">
    <location>
        <begin position="1485"/>
        <end position="1521"/>
    </location>
</feature>
<feature type="domain" description="EGF-like" evidence="8">
    <location>
        <begin position="1327"/>
        <end position="1366"/>
    </location>
</feature>